<sequence length="741" mass="81167">MRYRMSLFTTAATIAVICGSGAAFAQDAATTPPADAVVAETDETDSGEIVVTAERRATSLQKVSAAIQVVTGENLTKIGIVDTENLQVRVPAMVNSRLGGPTQRPYIRGIGNDLYGIASGNSIATYVDGVYIPNSTQSFQAFLDTERVEVLKGPQAVLYGRNATGGTVLISSKKPEFEFGGSGDISYGNYNDFQVRGAVTGPIVDDVIAVRIAAQYLDRDGFGKNIPSGKDQDFFRNFAVRGSMLMRLGENLTALAVADYSKIETGDYVKTPNQNAWNYQATVGQYVEDPWLRYGNHDSFAPLTDAGMRLTLNWDTSFGEITSTTSFREFKYGPFTYDNDDVGMPLSLPTNPRTVLGELAIVGSVQESDQFSHETYLATPTDKPLRLIVGGSVFLEDAIDQQRSFFFAPRFSNRALDNPAYAAFADAKFDLTEKLTLSAGARYSSEKKRYTLQPLNATLAGVITGTRPTVEGNSKWNDFTPRFGVEYRPTNDVMLFATATKGFKSGGFNTDNPANEFEPEDIWSYEGGIKSRWGGFLTVNLSAFYYDYSNLQVQQVLLPAGTSIVTNASEAKIKGLDGEIIVRAADGLTIGTNFALLDSEYGDLTLFNDLLAVPTNVSVEGNVLKRAPKTSVVTYVDYDVPIGAGELSFHGEAMYRSKTYYTPFQDEPHAQPGFWLLNANIRYSFDDNRQYISLYGQNLANKLYATSIEDVARFLGPLDGAPLYTHYGQPRTYGVRYGISF</sequence>
<evidence type="ECO:0000256" key="6">
    <source>
        <dbReference type="ARBA" id="ARBA00023004"/>
    </source>
</evidence>
<keyword evidence="7" id="KW-0406">Ion transport</keyword>
<dbReference type="PANTHER" id="PTHR32552:SF81">
    <property type="entry name" value="TONB-DEPENDENT OUTER MEMBRANE RECEPTOR"/>
    <property type="match status" value="1"/>
</dbReference>
<evidence type="ECO:0000256" key="9">
    <source>
        <dbReference type="ARBA" id="ARBA00023136"/>
    </source>
</evidence>
<dbReference type="SUPFAM" id="SSF56935">
    <property type="entry name" value="Porins"/>
    <property type="match status" value="1"/>
</dbReference>
<evidence type="ECO:0000256" key="8">
    <source>
        <dbReference type="ARBA" id="ARBA00023077"/>
    </source>
</evidence>
<evidence type="ECO:0000313" key="16">
    <source>
        <dbReference type="EMBL" id="MFC3712888.1"/>
    </source>
</evidence>
<dbReference type="Proteomes" id="UP001595615">
    <property type="component" value="Unassembled WGS sequence"/>
</dbReference>
<dbReference type="Gene3D" id="2.40.170.20">
    <property type="entry name" value="TonB-dependent receptor, beta-barrel domain"/>
    <property type="match status" value="1"/>
</dbReference>
<evidence type="ECO:0000256" key="10">
    <source>
        <dbReference type="ARBA" id="ARBA00023237"/>
    </source>
</evidence>
<keyword evidence="9 11" id="KW-0472">Membrane</keyword>
<keyword evidence="3 11" id="KW-1134">Transmembrane beta strand</keyword>
<evidence type="ECO:0000256" key="4">
    <source>
        <dbReference type="ARBA" id="ARBA00022496"/>
    </source>
</evidence>
<dbReference type="PANTHER" id="PTHR32552">
    <property type="entry name" value="FERRICHROME IRON RECEPTOR-RELATED"/>
    <property type="match status" value="1"/>
</dbReference>
<comment type="subcellular location">
    <subcellularLocation>
        <location evidence="1 11">Cell outer membrane</location>
        <topology evidence="1 11">Multi-pass membrane protein</topology>
    </subcellularLocation>
</comment>
<keyword evidence="17" id="KW-1185">Reference proteome</keyword>
<keyword evidence="5 11" id="KW-0812">Transmembrane</keyword>
<feature type="signal peptide" evidence="13">
    <location>
        <begin position="1"/>
        <end position="25"/>
    </location>
</feature>
<gene>
    <name evidence="16" type="ORF">ACFOMD_09920</name>
</gene>
<keyword evidence="10 11" id="KW-0998">Cell outer membrane</keyword>
<evidence type="ECO:0000256" key="5">
    <source>
        <dbReference type="ARBA" id="ARBA00022692"/>
    </source>
</evidence>
<reference evidence="17" key="1">
    <citation type="journal article" date="2019" name="Int. J. Syst. Evol. Microbiol.">
        <title>The Global Catalogue of Microorganisms (GCM) 10K type strain sequencing project: providing services to taxonomists for standard genome sequencing and annotation.</title>
        <authorList>
            <consortium name="The Broad Institute Genomics Platform"/>
            <consortium name="The Broad Institute Genome Sequencing Center for Infectious Disease"/>
            <person name="Wu L."/>
            <person name="Ma J."/>
        </authorList>
    </citation>
    <scope>NUCLEOTIDE SEQUENCE [LARGE SCALE GENOMIC DNA]</scope>
    <source>
        <strain evidence="17">KCTC 42644</strain>
    </source>
</reference>
<keyword evidence="13" id="KW-0732">Signal</keyword>
<protein>
    <submittedName>
        <fullName evidence="16">TonB-dependent receptor</fullName>
    </submittedName>
</protein>
<evidence type="ECO:0000256" key="3">
    <source>
        <dbReference type="ARBA" id="ARBA00022452"/>
    </source>
</evidence>
<dbReference type="PROSITE" id="PS52016">
    <property type="entry name" value="TONB_DEPENDENT_REC_3"/>
    <property type="match status" value="1"/>
</dbReference>
<organism evidence="16 17">
    <name type="scientific">Sphingoaurantiacus capsulatus</name>
    <dbReference type="NCBI Taxonomy" id="1771310"/>
    <lineage>
        <taxon>Bacteria</taxon>
        <taxon>Pseudomonadati</taxon>
        <taxon>Pseudomonadota</taxon>
        <taxon>Alphaproteobacteria</taxon>
        <taxon>Sphingomonadales</taxon>
        <taxon>Sphingosinicellaceae</taxon>
        <taxon>Sphingoaurantiacus</taxon>
    </lineage>
</organism>
<dbReference type="CDD" id="cd01347">
    <property type="entry name" value="ligand_gated_channel"/>
    <property type="match status" value="1"/>
</dbReference>
<keyword evidence="6" id="KW-0408">Iron</keyword>
<accession>A0ABV7XCB4</accession>
<evidence type="ECO:0000256" key="11">
    <source>
        <dbReference type="PROSITE-ProRule" id="PRU01360"/>
    </source>
</evidence>
<evidence type="ECO:0000256" key="13">
    <source>
        <dbReference type="SAM" id="SignalP"/>
    </source>
</evidence>
<keyword evidence="16" id="KW-0675">Receptor</keyword>
<keyword evidence="2 11" id="KW-0813">Transport</keyword>
<dbReference type="InterPro" id="IPR000531">
    <property type="entry name" value="Beta-barrel_TonB"/>
</dbReference>
<comment type="similarity">
    <text evidence="11 12">Belongs to the TonB-dependent receptor family.</text>
</comment>
<keyword evidence="8 12" id="KW-0798">TonB box</keyword>
<evidence type="ECO:0000256" key="2">
    <source>
        <dbReference type="ARBA" id="ARBA00022448"/>
    </source>
</evidence>
<feature type="domain" description="TonB-dependent receptor plug" evidence="15">
    <location>
        <begin position="60"/>
        <end position="167"/>
    </location>
</feature>
<keyword evidence="4" id="KW-0410">Iron transport</keyword>
<evidence type="ECO:0000259" key="15">
    <source>
        <dbReference type="Pfam" id="PF07715"/>
    </source>
</evidence>
<dbReference type="Pfam" id="PF00593">
    <property type="entry name" value="TonB_dep_Rec_b-barrel"/>
    <property type="match status" value="1"/>
</dbReference>
<dbReference type="InterPro" id="IPR036942">
    <property type="entry name" value="Beta-barrel_TonB_sf"/>
</dbReference>
<name>A0ABV7XCB4_9SPHN</name>
<feature type="chain" id="PRO_5045730736" evidence="13">
    <location>
        <begin position="26"/>
        <end position="741"/>
    </location>
</feature>
<evidence type="ECO:0000256" key="12">
    <source>
        <dbReference type="RuleBase" id="RU003357"/>
    </source>
</evidence>
<proteinExistence type="inferred from homology"/>
<dbReference type="EMBL" id="JBHRXV010000009">
    <property type="protein sequence ID" value="MFC3712888.1"/>
    <property type="molecule type" value="Genomic_DNA"/>
</dbReference>
<dbReference type="InterPro" id="IPR039426">
    <property type="entry name" value="TonB-dep_rcpt-like"/>
</dbReference>
<evidence type="ECO:0000313" key="17">
    <source>
        <dbReference type="Proteomes" id="UP001595615"/>
    </source>
</evidence>
<dbReference type="InterPro" id="IPR012910">
    <property type="entry name" value="Plug_dom"/>
</dbReference>
<evidence type="ECO:0000256" key="1">
    <source>
        <dbReference type="ARBA" id="ARBA00004571"/>
    </source>
</evidence>
<comment type="caution">
    <text evidence="16">The sequence shown here is derived from an EMBL/GenBank/DDBJ whole genome shotgun (WGS) entry which is preliminary data.</text>
</comment>
<evidence type="ECO:0000259" key="14">
    <source>
        <dbReference type="Pfam" id="PF00593"/>
    </source>
</evidence>
<evidence type="ECO:0000256" key="7">
    <source>
        <dbReference type="ARBA" id="ARBA00023065"/>
    </source>
</evidence>
<feature type="domain" description="TonB-dependent receptor-like beta-barrel" evidence="14">
    <location>
        <begin position="265"/>
        <end position="699"/>
    </location>
</feature>
<dbReference type="Pfam" id="PF07715">
    <property type="entry name" value="Plug"/>
    <property type="match status" value="1"/>
</dbReference>